<evidence type="ECO:0000259" key="5">
    <source>
        <dbReference type="PROSITE" id="PS50111"/>
    </source>
</evidence>
<dbReference type="PROSITE" id="PS50111">
    <property type="entry name" value="CHEMOTAXIS_TRANSDUC_2"/>
    <property type="match status" value="2"/>
</dbReference>
<dbReference type="SMART" id="SM00283">
    <property type="entry name" value="MA"/>
    <property type="match status" value="2"/>
</dbReference>
<gene>
    <name evidence="6" type="primary">mcpC</name>
    <name evidence="6" type="ORF">RHODGE_RHODGE_00035</name>
</gene>
<feature type="coiled-coil region" evidence="3">
    <location>
        <begin position="292"/>
        <end position="380"/>
    </location>
</feature>
<accession>A0A3S4FA03</accession>
<dbReference type="GO" id="GO:0016020">
    <property type="term" value="C:membrane"/>
    <property type="evidence" value="ECO:0007669"/>
    <property type="project" value="InterPro"/>
</dbReference>
<reference evidence="7" key="1">
    <citation type="submission" date="2018-10" db="EMBL/GenBank/DDBJ databases">
        <authorList>
            <person name="Peiro R."/>
            <person name="Begona"/>
            <person name="Cbmso G."/>
            <person name="Lopez M."/>
            <person name="Gonzalez S."/>
            <person name="Sacristan E."/>
            <person name="Castillo E."/>
        </authorList>
    </citation>
    <scope>NUCLEOTIDE SEQUENCE [LARGE SCALE GENOMIC DNA]</scope>
</reference>
<feature type="domain" description="Methyl-accepting transducer" evidence="5">
    <location>
        <begin position="370"/>
        <end position="641"/>
    </location>
</feature>
<dbReference type="AlphaFoldDB" id="A0A3S4FA03"/>
<proteinExistence type="predicted"/>
<dbReference type="GO" id="GO:0007165">
    <property type="term" value="P:signal transduction"/>
    <property type="evidence" value="ECO:0007669"/>
    <property type="project" value="UniProtKB-KW"/>
</dbReference>
<name>A0A3S4FA03_9BRAD</name>
<feature type="domain" description="Methyl-accepting transducer" evidence="5">
    <location>
        <begin position="42"/>
        <end position="306"/>
    </location>
</feature>
<keyword evidence="3" id="KW-0175">Coiled coil</keyword>
<dbReference type="EMBL" id="UWOC01000003">
    <property type="protein sequence ID" value="VCU06945.1"/>
    <property type="molecule type" value="Genomic_DNA"/>
</dbReference>
<evidence type="ECO:0000256" key="3">
    <source>
        <dbReference type="SAM" id="Coils"/>
    </source>
</evidence>
<dbReference type="SUPFAM" id="SSF58104">
    <property type="entry name" value="Methyl-accepting chemotaxis protein (MCP) signaling domain"/>
    <property type="match status" value="2"/>
</dbReference>
<evidence type="ECO:0000313" key="7">
    <source>
        <dbReference type="Proteomes" id="UP000289200"/>
    </source>
</evidence>
<sequence length="650" mass="67437">MALVKKAGVSEKPPVRVMQANLEAAMTKEHSSSNGSRLAAESQKRKARTFARQQKAAERVASAASQMATGIQEAASAAEELRKASDQIAAGAEEAANAAQQSLKAVTSGSSLIIKAKVNAETSVKKTEALQGLVAEVAAQVANSITAIGRASERQEASVKMVEELERQAATIGEVVKAVARIADQTNLLALNAAIEAARAGQHGKGFAVVADEVRTLAETSEKSARDIQELIAQIQKDVKVIAEGINASAVAARQEVEKGMKITETLESVRVDMIEVMKGGREIALASDESNTAAQEALKGSEAVAAAAEEQGSACQEAGKTVEQQTTALAQCEQASQEIAELAEELKNSTNIGKSAEEVASAAEELSSAVEEINRAAAQIMTALEQIGKGAQQQAAATQQSSAAISQIEKGALTSQSRAQMALEKGQAISDTLAANKIAVDALVEGVGKSVEAGKVSRDQISALEQVSRRIDKIVDAITTVSIQTNMLAVNGSVEAARAGEFGKGFAVVSTDIRNLARDSAENADRIKDTVKSIQDQIVNVRGDLGEIADAAAAEVEKNKAISANLATIATDMSEVLAGNKEILTGSDEIVRVVKEVQTGVEQIAAAAQQASRASTEASNAAREQAKGAEELAAAIEEIASLADELQAA</sequence>
<evidence type="ECO:0000256" key="1">
    <source>
        <dbReference type="ARBA" id="ARBA00023224"/>
    </source>
</evidence>
<dbReference type="Gene3D" id="1.10.287.950">
    <property type="entry name" value="Methyl-accepting chemotaxis protein"/>
    <property type="match status" value="2"/>
</dbReference>
<protein>
    <submittedName>
        <fullName evidence="6">Methyl-accepting chemotaxis protein McpC</fullName>
    </submittedName>
</protein>
<dbReference type="Pfam" id="PF00015">
    <property type="entry name" value="MCPsignal"/>
    <property type="match status" value="2"/>
</dbReference>
<dbReference type="InterPro" id="IPR004089">
    <property type="entry name" value="MCPsignal_dom"/>
</dbReference>
<evidence type="ECO:0000313" key="6">
    <source>
        <dbReference type="EMBL" id="VCU06945.1"/>
    </source>
</evidence>
<comment type="caution">
    <text evidence="6">The sequence shown here is derived from an EMBL/GenBank/DDBJ whole genome shotgun (WGS) entry which is preliminary data.</text>
</comment>
<dbReference type="PANTHER" id="PTHR32089">
    <property type="entry name" value="METHYL-ACCEPTING CHEMOTAXIS PROTEIN MCPB"/>
    <property type="match status" value="1"/>
</dbReference>
<organism evidence="6 7">
    <name type="scientific">Rhodoplanes serenus</name>
    <dbReference type="NCBI Taxonomy" id="200615"/>
    <lineage>
        <taxon>Bacteria</taxon>
        <taxon>Pseudomonadati</taxon>
        <taxon>Pseudomonadota</taxon>
        <taxon>Alphaproteobacteria</taxon>
        <taxon>Hyphomicrobiales</taxon>
        <taxon>Nitrobacteraceae</taxon>
        <taxon>Rhodoplanes</taxon>
    </lineage>
</organism>
<evidence type="ECO:0000256" key="4">
    <source>
        <dbReference type="SAM" id="MobiDB-lite"/>
    </source>
</evidence>
<keyword evidence="7" id="KW-1185">Reference proteome</keyword>
<evidence type="ECO:0000256" key="2">
    <source>
        <dbReference type="PROSITE-ProRule" id="PRU00284"/>
    </source>
</evidence>
<dbReference type="PANTHER" id="PTHR32089:SF112">
    <property type="entry name" value="LYSOZYME-LIKE PROTEIN-RELATED"/>
    <property type="match status" value="1"/>
</dbReference>
<keyword evidence="1 2" id="KW-0807">Transducer</keyword>
<dbReference type="Proteomes" id="UP000289200">
    <property type="component" value="Unassembled WGS sequence"/>
</dbReference>
<feature type="region of interest" description="Disordered" evidence="4">
    <location>
        <begin position="25"/>
        <end position="53"/>
    </location>
</feature>